<keyword evidence="1" id="KW-0732">Signal</keyword>
<evidence type="ECO:0000256" key="1">
    <source>
        <dbReference type="SAM" id="SignalP"/>
    </source>
</evidence>
<dbReference type="SUPFAM" id="SSF50370">
    <property type="entry name" value="Ricin B-like lectins"/>
    <property type="match status" value="1"/>
</dbReference>
<dbReference type="Gene3D" id="2.80.10.50">
    <property type="match status" value="1"/>
</dbReference>
<sequence>MLAILLLCLTVIPASLADIPTGCVTLRFISAGKHINMWDKTVLHYRKLYGGDEKEEWVIEKSGDDYKIRPRIYTEYLYAEESPEDQGRAVKTLKEGTTDANVWKIEQKMALYWISNVKYQECLLITGSDFVVTKKKDSCGDDLWEILPVENCKIVGKKN</sequence>
<name>A0A1Q3FIL7_CULTA</name>
<evidence type="ECO:0000313" key="2">
    <source>
        <dbReference type="EMBL" id="JAV27323.1"/>
    </source>
</evidence>
<dbReference type="AlphaFoldDB" id="A0A1Q3FIL7"/>
<feature type="chain" id="PRO_5012772256" evidence="1">
    <location>
        <begin position="18"/>
        <end position="159"/>
    </location>
</feature>
<protein>
    <submittedName>
        <fullName evidence="2">Putative 16.4 kDa salivary peptide</fullName>
    </submittedName>
</protein>
<accession>A0A1Q3FIL7</accession>
<organism evidence="2">
    <name type="scientific">Culex tarsalis</name>
    <name type="common">Encephalitis mosquito</name>
    <dbReference type="NCBI Taxonomy" id="7177"/>
    <lineage>
        <taxon>Eukaryota</taxon>
        <taxon>Metazoa</taxon>
        <taxon>Ecdysozoa</taxon>
        <taxon>Arthropoda</taxon>
        <taxon>Hexapoda</taxon>
        <taxon>Insecta</taxon>
        <taxon>Pterygota</taxon>
        <taxon>Neoptera</taxon>
        <taxon>Endopterygota</taxon>
        <taxon>Diptera</taxon>
        <taxon>Nematocera</taxon>
        <taxon>Culicoidea</taxon>
        <taxon>Culicidae</taxon>
        <taxon>Culicinae</taxon>
        <taxon>Culicini</taxon>
        <taxon>Culex</taxon>
        <taxon>Culex</taxon>
    </lineage>
</organism>
<dbReference type="InterPro" id="IPR035992">
    <property type="entry name" value="Ricin_B-like_lectins"/>
</dbReference>
<dbReference type="EMBL" id="GFDL01007722">
    <property type="protein sequence ID" value="JAV27323.1"/>
    <property type="molecule type" value="Transcribed_RNA"/>
</dbReference>
<reference evidence="2" key="1">
    <citation type="submission" date="2017-01" db="EMBL/GenBank/DDBJ databases">
        <title>A deep insight into the sialotranscriptome of adult male and female Cluex tarsalis mosquitoes.</title>
        <authorList>
            <person name="Ribeiro J.M."/>
            <person name="Moreira F."/>
            <person name="Bernard K.A."/>
            <person name="Calvo E."/>
        </authorList>
    </citation>
    <scope>NUCLEOTIDE SEQUENCE</scope>
    <source>
        <strain evidence="2">Kern County</strain>
        <tissue evidence="2">Salivary glands</tissue>
    </source>
</reference>
<proteinExistence type="predicted"/>
<feature type="signal peptide" evidence="1">
    <location>
        <begin position="1"/>
        <end position="17"/>
    </location>
</feature>